<evidence type="ECO:0000313" key="1">
    <source>
        <dbReference type="Proteomes" id="UP000095281"/>
    </source>
</evidence>
<protein>
    <submittedName>
        <fullName evidence="2">Sacchrp_dh_NADP domain-containing protein</fullName>
    </submittedName>
</protein>
<dbReference type="Gene3D" id="3.40.50.720">
    <property type="entry name" value="NAD(P)-binding Rossmann-like Domain"/>
    <property type="match status" value="1"/>
</dbReference>
<sequence>MVLLVTNVIETFAKSDEYDKLSIAVSGKGRRNWKRHWLIKGFDQNSIIITDSHNEDQLVQMVKQAKVIVNVVGPYRLYGEAVVGAMKNGASHVDISGEPAVYFLLLIFKIQQIVGLQRALVFFNQVPTLARFL</sequence>
<dbReference type="GO" id="GO:0005811">
    <property type="term" value="C:lipid droplet"/>
    <property type="evidence" value="ECO:0007669"/>
    <property type="project" value="TreeGrafter"/>
</dbReference>
<dbReference type="GO" id="GO:0005739">
    <property type="term" value="C:mitochondrion"/>
    <property type="evidence" value="ECO:0007669"/>
    <property type="project" value="TreeGrafter"/>
</dbReference>
<dbReference type="InterPro" id="IPR051276">
    <property type="entry name" value="Saccharopine_DH-like_oxidrdct"/>
</dbReference>
<dbReference type="GO" id="GO:0005886">
    <property type="term" value="C:plasma membrane"/>
    <property type="evidence" value="ECO:0007669"/>
    <property type="project" value="TreeGrafter"/>
</dbReference>
<reference evidence="2" key="1">
    <citation type="submission" date="2016-11" db="UniProtKB">
        <authorList>
            <consortium name="WormBaseParasite"/>
        </authorList>
    </citation>
    <scope>IDENTIFICATION</scope>
</reference>
<evidence type="ECO:0000313" key="2">
    <source>
        <dbReference type="WBParaSite" id="MhA1_Contig1890.frz3.gene7"/>
    </source>
</evidence>
<dbReference type="AlphaFoldDB" id="A0A1I8BD59"/>
<accession>A0A1I8BD59</accession>
<proteinExistence type="predicted"/>
<keyword evidence="1" id="KW-1185">Reference proteome</keyword>
<dbReference type="GO" id="GO:0009247">
    <property type="term" value="P:glycolipid biosynthetic process"/>
    <property type="evidence" value="ECO:0007669"/>
    <property type="project" value="TreeGrafter"/>
</dbReference>
<organism evidence="1 2">
    <name type="scientific">Meloidogyne hapla</name>
    <name type="common">Root-knot nematode worm</name>
    <dbReference type="NCBI Taxonomy" id="6305"/>
    <lineage>
        <taxon>Eukaryota</taxon>
        <taxon>Metazoa</taxon>
        <taxon>Ecdysozoa</taxon>
        <taxon>Nematoda</taxon>
        <taxon>Chromadorea</taxon>
        <taxon>Rhabditida</taxon>
        <taxon>Tylenchina</taxon>
        <taxon>Tylenchomorpha</taxon>
        <taxon>Tylenchoidea</taxon>
        <taxon>Meloidogynidae</taxon>
        <taxon>Meloidogyninae</taxon>
        <taxon>Meloidogyne</taxon>
    </lineage>
</organism>
<dbReference type="PANTHER" id="PTHR12286:SF5">
    <property type="entry name" value="SACCHAROPINE DEHYDROGENASE-LIKE OXIDOREDUCTASE"/>
    <property type="match status" value="1"/>
</dbReference>
<dbReference type="Proteomes" id="UP000095281">
    <property type="component" value="Unplaced"/>
</dbReference>
<dbReference type="WBParaSite" id="MhA1_Contig1890.frz3.gene7">
    <property type="protein sequence ID" value="MhA1_Contig1890.frz3.gene7"/>
    <property type="gene ID" value="MhA1_Contig1890.frz3.gene7"/>
</dbReference>
<name>A0A1I8BD59_MELHA</name>
<dbReference type="PANTHER" id="PTHR12286">
    <property type="entry name" value="SACCHAROPINE DEHYDROGENASE-LIKE OXIDOREDUCTASE"/>
    <property type="match status" value="1"/>
</dbReference>